<reference evidence="2 3" key="1">
    <citation type="submission" date="2020-07" db="EMBL/GenBank/DDBJ databases">
        <authorList>
            <person name="Feng X."/>
        </authorList>
    </citation>
    <scope>NUCLEOTIDE SEQUENCE [LARGE SCALE GENOMIC DNA]</scope>
    <source>
        <strain evidence="2 3">JCM23202</strain>
    </source>
</reference>
<feature type="signal peptide" evidence="1">
    <location>
        <begin position="1"/>
        <end position="20"/>
    </location>
</feature>
<dbReference type="InterPro" id="IPR011659">
    <property type="entry name" value="WD40"/>
</dbReference>
<gene>
    <name evidence="2" type="ORF">H5P27_18100</name>
</gene>
<dbReference type="InterPro" id="IPR015943">
    <property type="entry name" value="WD40/YVTN_repeat-like_dom_sf"/>
</dbReference>
<organism evidence="2 3">
    <name type="scientific">Pelagicoccus albus</name>
    <dbReference type="NCBI Taxonomy" id="415222"/>
    <lineage>
        <taxon>Bacteria</taxon>
        <taxon>Pseudomonadati</taxon>
        <taxon>Verrucomicrobiota</taxon>
        <taxon>Opitutia</taxon>
        <taxon>Puniceicoccales</taxon>
        <taxon>Pelagicoccaceae</taxon>
        <taxon>Pelagicoccus</taxon>
    </lineage>
</organism>
<dbReference type="AlphaFoldDB" id="A0A7X1EBM7"/>
<evidence type="ECO:0000313" key="2">
    <source>
        <dbReference type="EMBL" id="MBC2607972.1"/>
    </source>
</evidence>
<dbReference type="Gene3D" id="2.130.10.10">
    <property type="entry name" value="YVTN repeat-like/Quinoprotein amine dehydrogenase"/>
    <property type="match status" value="1"/>
</dbReference>
<protein>
    <submittedName>
        <fullName evidence="2">PD40 domain-containing protein</fullName>
    </submittedName>
</protein>
<accession>A0A7X1EBM7</accession>
<sequence>MPFLSLLVAGAALLSTQALSASPIGTRLPSEKKVISDPVTGVELAFLTSKQAGDSKIYQTHPQWTADGKWLIFRSDRIAGEALAVNEETGDIVQVTEGGYFGMLTIAQKAMKLYVMRDPASPADAQPRYGSNDADKAIVEIDLESLFADSAAGTLKDQSAYQRTVGMVDASMGAGGDMTIDANDDLIYFRIGREEAAKYIPEGTEIFENYGPRNMGAGPTGIASMDIETGEIEIVAALPFQLGHIQSNPWKSREIVACWETGGKSPQRTWVVTVGEEPRILYPEADYEWVTHEAIITKDEVAIAIMGHRAPGTVDDWGPSATREKPTGLGIVNLRTGEMRIAGQTRSGSGLWHVSGSPDGRWAVGDDFSRSLYLIDRTTDEMMLLTTGHKPTARDHVHPTFSRDGTKIQIQSAMLSEDDRSMNICVVYLPDSLLNKDYSGVLRKD</sequence>
<dbReference type="EMBL" id="JACHVC010000013">
    <property type="protein sequence ID" value="MBC2607972.1"/>
    <property type="molecule type" value="Genomic_DNA"/>
</dbReference>
<dbReference type="Proteomes" id="UP000526501">
    <property type="component" value="Unassembled WGS sequence"/>
</dbReference>
<name>A0A7X1EBM7_9BACT</name>
<keyword evidence="3" id="KW-1185">Reference proteome</keyword>
<feature type="chain" id="PRO_5030752664" evidence="1">
    <location>
        <begin position="21"/>
        <end position="445"/>
    </location>
</feature>
<evidence type="ECO:0000313" key="3">
    <source>
        <dbReference type="Proteomes" id="UP000526501"/>
    </source>
</evidence>
<evidence type="ECO:0000256" key="1">
    <source>
        <dbReference type="SAM" id="SignalP"/>
    </source>
</evidence>
<proteinExistence type="predicted"/>
<keyword evidence="1" id="KW-0732">Signal</keyword>
<dbReference type="Pfam" id="PF07676">
    <property type="entry name" value="PD40"/>
    <property type="match status" value="1"/>
</dbReference>
<dbReference type="InterPro" id="IPR011044">
    <property type="entry name" value="Quino_amine_DH_bsu"/>
</dbReference>
<comment type="caution">
    <text evidence="2">The sequence shown here is derived from an EMBL/GenBank/DDBJ whole genome shotgun (WGS) entry which is preliminary data.</text>
</comment>
<dbReference type="SUPFAM" id="SSF50969">
    <property type="entry name" value="YVTN repeat-like/Quinoprotein amine dehydrogenase"/>
    <property type="match status" value="1"/>
</dbReference>